<comment type="caution">
    <text evidence="1">The sequence shown here is derived from an EMBL/GenBank/DDBJ whole genome shotgun (WGS) entry which is preliminary data.</text>
</comment>
<accession>A0A8T0AJC6</accession>
<gene>
    <name evidence="1" type="ORF">HF521_010764</name>
</gene>
<keyword evidence="2" id="KW-1185">Reference proteome</keyword>
<dbReference type="AlphaFoldDB" id="A0A8T0AJC6"/>
<dbReference type="EMBL" id="JABFDY010000021">
    <property type="protein sequence ID" value="KAF7691797.1"/>
    <property type="molecule type" value="Genomic_DNA"/>
</dbReference>
<reference evidence="1" key="1">
    <citation type="submission" date="2020-08" db="EMBL/GenBank/DDBJ databases">
        <title>Chromosome-level assembly of Southern catfish (Silurus meridionalis) provides insights into visual adaptation to the nocturnal and benthic lifestyles.</title>
        <authorList>
            <person name="Zhang Y."/>
            <person name="Wang D."/>
            <person name="Peng Z."/>
        </authorList>
    </citation>
    <scope>NUCLEOTIDE SEQUENCE</scope>
    <source>
        <strain evidence="1">SWU-2019-XX</strain>
        <tissue evidence="1">Muscle</tissue>
    </source>
</reference>
<name>A0A8T0AJC6_SILME</name>
<proteinExistence type="predicted"/>
<organism evidence="1 2">
    <name type="scientific">Silurus meridionalis</name>
    <name type="common">Southern catfish</name>
    <name type="synonym">Silurus soldatovi meridionalis</name>
    <dbReference type="NCBI Taxonomy" id="175797"/>
    <lineage>
        <taxon>Eukaryota</taxon>
        <taxon>Metazoa</taxon>
        <taxon>Chordata</taxon>
        <taxon>Craniata</taxon>
        <taxon>Vertebrata</taxon>
        <taxon>Euteleostomi</taxon>
        <taxon>Actinopterygii</taxon>
        <taxon>Neopterygii</taxon>
        <taxon>Teleostei</taxon>
        <taxon>Ostariophysi</taxon>
        <taxon>Siluriformes</taxon>
        <taxon>Siluridae</taxon>
        <taxon>Silurus</taxon>
    </lineage>
</organism>
<evidence type="ECO:0000313" key="2">
    <source>
        <dbReference type="Proteomes" id="UP000606274"/>
    </source>
</evidence>
<sequence length="133" mass="16347">MKKKRRKVRTERRIGWCILKEEDYSMRFKEEVRQWLCGGEKVLDDWATSEEIIRDERKVLGVTSGNRNEDKETWWNEEVQDSIRSGWQNNWDRQSDEKSRQEYKEMRQQVKRDVAKAKEKAYEELYEKLALRK</sequence>
<dbReference type="Proteomes" id="UP000606274">
    <property type="component" value="Unassembled WGS sequence"/>
</dbReference>
<evidence type="ECO:0000313" key="1">
    <source>
        <dbReference type="EMBL" id="KAF7691797.1"/>
    </source>
</evidence>
<protein>
    <submittedName>
        <fullName evidence="1">Uncharacterized protein</fullName>
    </submittedName>
</protein>